<feature type="domain" description="SHOCT" evidence="2">
    <location>
        <begin position="100"/>
        <end position="127"/>
    </location>
</feature>
<gene>
    <name evidence="3" type="ORF">GCM10022236_49340</name>
</gene>
<reference evidence="4" key="1">
    <citation type="journal article" date="2019" name="Int. J. Syst. Evol. Microbiol.">
        <title>The Global Catalogue of Microorganisms (GCM) 10K type strain sequencing project: providing services to taxonomists for standard genome sequencing and annotation.</title>
        <authorList>
            <consortium name="The Broad Institute Genomics Platform"/>
            <consortium name="The Broad Institute Genome Sequencing Center for Infectious Disease"/>
            <person name="Wu L."/>
            <person name="Ma J."/>
        </authorList>
    </citation>
    <scope>NUCLEOTIDE SEQUENCE [LARGE SCALE GENOMIC DNA]</scope>
    <source>
        <strain evidence="4">JCM 16929</strain>
    </source>
</reference>
<feature type="transmembrane region" description="Helical" evidence="1">
    <location>
        <begin position="7"/>
        <end position="28"/>
    </location>
</feature>
<proteinExistence type="predicted"/>
<organism evidence="3 4">
    <name type="scientific">Microlunatus ginsengisoli</name>
    <dbReference type="NCBI Taxonomy" id="363863"/>
    <lineage>
        <taxon>Bacteria</taxon>
        <taxon>Bacillati</taxon>
        <taxon>Actinomycetota</taxon>
        <taxon>Actinomycetes</taxon>
        <taxon>Propionibacteriales</taxon>
        <taxon>Propionibacteriaceae</taxon>
        <taxon>Microlunatus</taxon>
    </lineage>
</organism>
<comment type="caution">
    <text evidence="3">The sequence shown here is derived from an EMBL/GenBank/DDBJ whole genome shotgun (WGS) entry which is preliminary data.</text>
</comment>
<evidence type="ECO:0000256" key="1">
    <source>
        <dbReference type="SAM" id="Phobius"/>
    </source>
</evidence>
<evidence type="ECO:0000313" key="4">
    <source>
        <dbReference type="Proteomes" id="UP001501490"/>
    </source>
</evidence>
<dbReference type="RefSeq" id="WP_344809657.1">
    <property type="nucleotide sequence ID" value="NZ_BAABAB010000050.1"/>
</dbReference>
<evidence type="ECO:0000259" key="2">
    <source>
        <dbReference type="Pfam" id="PF09851"/>
    </source>
</evidence>
<accession>A0ABP7AVI4</accession>
<dbReference type="EMBL" id="BAABAB010000050">
    <property type="protein sequence ID" value="GAA3640843.1"/>
    <property type="molecule type" value="Genomic_DNA"/>
</dbReference>
<keyword evidence="1" id="KW-1133">Transmembrane helix</keyword>
<name>A0ABP7AVI4_9ACTN</name>
<dbReference type="Proteomes" id="UP001501490">
    <property type="component" value="Unassembled WGS sequence"/>
</dbReference>
<evidence type="ECO:0000313" key="3">
    <source>
        <dbReference type="EMBL" id="GAA3640843.1"/>
    </source>
</evidence>
<keyword evidence="1" id="KW-0472">Membrane</keyword>
<feature type="transmembrane region" description="Helical" evidence="1">
    <location>
        <begin position="40"/>
        <end position="63"/>
    </location>
</feature>
<dbReference type="Pfam" id="PF09851">
    <property type="entry name" value="SHOCT"/>
    <property type="match status" value="1"/>
</dbReference>
<protein>
    <submittedName>
        <fullName evidence="3">SHOCT domain-containing protein</fullName>
    </submittedName>
</protein>
<keyword evidence="1" id="KW-0812">Transmembrane</keyword>
<dbReference type="InterPro" id="IPR018649">
    <property type="entry name" value="SHOCT"/>
</dbReference>
<keyword evidence="4" id="KW-1185">Reference proteome</keyword>
<sequence length="128" mass="14196">MNSFMDFFWLLVWSFFFVAYLIILFQIITDLFRDKDLSGWWKALWIIGLLVFPFLIALIYLIARGKGMGERHLAAVQSAQAATDQYIKSVAGSGGANAADQIASAKALLDNGTITQAEFDQLKAKALA</sequence>